<name>A0A1Q9E8L3_SYMMI</name>
<comment type="caution">
    <text evidence="2">The sequence shown here is derived from an EMBL/GenBank/DDBJ whole genome shotgun (WGS) entry which is preliminary data.</text>
</comment>
<feature type="compositionally biased region" description="Basic residues" evidence="1">
    <location>
        <begin position="108"/>
        <end position="117"/>
    </location>
</feature>
<protein>
    <submittedName>
        <fullName evidence="2">Uncharacterized protein</fullName>
    </submittedName>
</protein>
<organism evidence="2 3">
    <name type="scientific">Symbiodinium microadriaticum</name>
    <name type="common">Dinoflagellate</name>
    <name type="synonym">Zooxanthella microadriatica</name>
    <dbReference type="NCBI Taxonomy" id="2951"/>
    <lineage>
        <taxon>Eukaryota</taxon>
        <taxon>Sar</taxon>
        <taxon>Alveolata</taxon>
        <taxon>Dinophyceae</taxon>
        <taxon>Suessiales</taxon>
        <taxon>Symbiodiniaceae</taxon>
        <taxon>Symbiodinium</taxon>
    </lineage>
</organism>
<feature type="region of interest" description="Disordered" evidence="1">
    <location>
        <begin position="97"/>
        <end position="117"/>
    </location>
</feature>
<accession>A0A1Q9E8L3</accession>
<dbReference type="EMBL" id="LSRX01000228">
    <property type="protein sequence ID" value="OLQ03758.1"/>
    <property type="molecule type" value="Genomic_DNA"/>
</dbReference>
<dbReference type="Proteomes" id="UP000186817">
    <property type="component" value="Unassembled WGS sequence"/>
</dbReference>
<proteinExistence type="predicted"/>
<evidence type="ECO:0000313" key="3">
    <source>
        <dbReference type="Proteomes" id="UP000186817"/>
    </source>
</evidence>
<keyword evidence="3" id="KW-1185">Reference proteome</keyword>
<evidence type="ECO:0000256" key="1">
    <source>
        <dbReference type="SAM" id="MobiDB-lite"/>
    </source>
</evidence>
<reference evidence="2 3" key="1">
    <citation type="submission" date="2016-02" db="EMBL/GenBank/DDBJ databases">
        <title>Genome analysis of coral dinoflagellate symbionts highlights evolutionary adaptations to a symbiotic lifestyle.</title>
        <authorList>
            <person name="Aranda M."/>
            <person name="Li Y."/>
            <person name="Liew Y.J."/>
            <person name="Baumgarten S."/>
            <person name="Simakov O."/>
            <person name="Wilson M."/>
            <person name="Piel J."/>
            <person name="Ashoor H."/>
            <person name="Bougouffa S."/>
            <person name="Bajic V.B."/>
            <person name="Ryu T."/>
            <person name="Ravasi T."/>
            <person name="Bayer T."/>
            <person name="Micklem G."/>
            <person name="Kim H."/>
            <person name="Bhak J."/>
            <person name="Lajeunesse T.C."/>
            <person name="Voolstra C.R."/>
        </authorList>
    </citation>
    <scope>NUCLEOTIDE SEQUENCE [LARGE SCALE GENOMIC DNA]</scope>
    <source>
        <strain evidence="2 3">CCMP2467</strain>
    </source>
</reference>
<gene>
    <name evidence="2" type="ORF">AK812_SmicGene13258</name>
</gene>
<sequence length="151" mass="16681">MKIFAIFCVGAFDKRKLHSAHYVHLFNLASLVDKAKEVASRPWRPGYMNDAPGIRMQSMLAIKPSSFSSDVAPNWLVTEAASYSQLEHKLARAQAGGHHGGAIQGKSKGGKSKGKNKKKVEAGLYSELIGRQPLKYRDLIERESLFLCPVI</sequence>
<evidence type="ECO:0000313" key="2">
    <source>
        <dbReference type="EMBL" id="OLQ03758.1"/>
    </source>
</evidence>
<dbReference type="AlphaFoldDB" id="A0A1Q9E8L3"/>